<evidence type="ECO:0000313" key="1">
    <source>
        <dbReference type="EMBL" id="KAG5610230.1"/>
    </source>
</evidence>
<reference evidence="1 2" key="1">
    <citation type="submission" date="2020-09" db="EMBL/GenBank/DDBJ databases">
        <title>De no assembly of potato wild relative species, Solanum commersonii.</title>
        <authorList>
            <person name="Cho K."/>
        </authorList>
    </citation>
    <scope>NUCLEOTIDE SEQUENCE [LARGE SCALE GENOMIC DNA]</scope>
    <source>
        <strain evidence="1">LZ3.2</strain>
        <tissue evidence="1">Leaf</tissue>
    </source>
</reference>
<dbReference type="Proteomes" id="UP000824120">
    <property type="component" value="Chromosome 4"/>
</dbReference>
<dbReference type="OrthoDB" id="1434716at2759"/>
<accession>A0A9J5ZHF2</accession>
<dbReference type="EMBL" id="JACXVP010000004">
    <property type="protein sequence ID" value="KAG5610230.1"/>
    <property type="molecule type" value="Genomic_DNA"/>
</dbReference>
<dbReference type="PANTHER" id="PTHR33116">
    <property type="entry name" value="REVERSE TRANSCRIPTASE ZINC-BINDING DOMAIN-CONTAINING PROTEIN-RELATED-RELATED"/>
    <property type="match status" value="1"/>
</dbReference>
<protein>
    <submittedName>
        <fullName evidence="1">Uncharacterized protein</fullName>
    </submittedName>
</protein>
<keyword evidence="2" id="KW-1185">Reference proteome</keyword>
<evidence type="ECO:0000313" key="2">
    <source>
        <dbReference type="Proteomes" id="UP000824120"/>
    </source>
</evidence>
<name>A0A9J5ZHF2_SOLCO</name>
<sequence>MGCNIRSFPSTYLGLPLGVEFKFTEIWNGVVENFEKRLATWQMQYLSLAGRPTLINSVLDSLPTCYMALFPMPTEVLQQIDKIRRVFLWEGNNQNHKFHLLKWEVIQQKYHGLGINLAFHNKSTRRPLLFLMVWDSGRDDYPELFKIAQDPNFGIVANREGTNWYLTFRRDMHDWEVNDLIDRLARLQHCHINPQTVDKLKWGYHKDHLMGHQPL</sequence>
<comment type="caution">
    <text evidence="1">The sequence shown here is derived from an EMBL/GenBank/DDBJ whole genome shotgun (WGS) entry which is preliminary data.</text>
</comment>
<gene>
    <name evidence="1" type="ORF">H5410_021511</name>
</gene>
<dbReference type="AlphaFoldDB" id="A0A9J5ZHF2"/>
<dbReference type="PANTHER" id="PTHR33116:SF85">
    <property type="entry name" value="REVERSE TRANSCRIPTASE ZINC-BINDING DOMAIN-CONTAINING PROTEIN"/>
    <property type="match status" value="1"/>
</dbReference>
<proteinExistence type="predicted"/>
<organism evidence="1 2">
    <name type="scientific">Solanum commersonii</name>
    <name type="common">Commerson's wild potato</name>
    <name type="synonym">Commerson's nightshade</name>
    <dbReference type="NCBI Taxonomy" id="4109"/>
    <lineage>
        <taxon>Eukaryota</taxon>
        <taxon>Viridiplantae</taxon>
        <taxon>Streptophyta</taxon>
        <taxon>Embryophyta</taxon>
        <taxon>Tracheophyta</taxon>
        <taxon>Spermatophyta</taxon>
        <taxon>Magnoliopsida</taxon>
        <taxon>eudicotyledons</taxon>
        <taxon>Gunneridae</taxon>
        <taxon>Pentapetalae</taxon>
        <taxon>asterids</taxon>
        <taxon>lamiids</taxon>
        <taxon>Solanales</taxon>
        <taxon>Solanaceae</taxon>
        <taxon>Solanoideae</taxon>
        <taxon>Solaneae</taxon>
        <taxon>Solanum</taxon>
    </lineage>
</organism>